<name>A0A343W6E5_9ANNE</name>
<reference evidence="2" key="1">
    <citation type="journal article" date="2018" name="Mol. Phylogenet. Evol.">
        <title>Phylogeny, evolution and mitochondrial gene order rearrangement in scale worms (Aphroditiformia, Annelida).</title>
        <authorList>
            <person name="Zhang Y."/>
            <person name="Sun J."/>
            <person name="Rouse G.W."/>
            <person name="Wiklund H."/>
            <person name="Pleijel F."/>
            <person name="Watanabe H.K."/>
            <person name="Chen C."/>
            <person name="Qian P.-Y."/>
            <person name="Qiu J.-W."/>
        </authorList>
    </citation>
    <scope>NUCLEOTIDE SEQUENCE</scope>
</reference>
<keyword evidence="1" id="KW-0812">Transmembrane</keyword>
<feature type="transmembrane region" description="Helical" evidence="1">
    <location>
        <begin position="6"/>
        <end position="30"/>
    </location>
</feature>
<sequence>MPHLSPLNWIITPITFWVLIMSFSSLMWWMQTPFIPNMFKDNTNMKHNQWKW</sequence>
<organism evidence="2">
    <name type="scientific">Laetmonice producta</name>
    <dbReference type="NCBI Taxonomy" id="2153329"/>
    <lineage>
        <taxon>Eukaryota</taxon>
        <taxon>Metazoa</taxon>
        <taxon>Spiralia</taxon>
        <taxon>Lophotrochozoa</taxon>
        <taxon>Annelida</taxon>
        <taxon>Polychaeta</taxon>
        <taxon>Errantia</taxon>
        <taxon>Phyllodocida</taxon>
        <taxon>Aphroditidae</taxon>
        <taxon>Laetmonice</taxon>
    </lineage>
</organism>
<keyword evidence="1" id="KW-0472">Membrane</keyword>
<keyword evidence="2" id="KW-0496">Mitochondrion</keyword>
<evidence type="ECO:0000256" key="1">
    <source>
        <dbReference type="SAM" id="Phobius"/>
    </source>
</evidence>
<dbReference type="EMBL" id="KY753833">
    <property type="protein sequence ID" value="AVW86167.1"/>
    <property type="molecule type" value="Genomic_DNA"/>
</dbReference>
<geneLocation type="mitochondrion" evidence="2"/>
<gene>
    <name evidence="2" type="primary">ATP8</name>
</gene>
<dbReference type="AlphaFoldDB" id="A0A343W6E5"/>
<evidence type="ECO:0000313" key="2">
    <source>
        <dbReference type="EMBL" id="AVW86167.1"/>
    </source>
</evidence>
<proteinExistence type="predicted"/>
<protein>
    <submittedName>
        <fullName evidence="2">ATP synthase F0 subunit 8</fullName>
    </submittedName>
</protein>
<accession>A0A343W6E5</accession>
<keyword evidence="1" id="KW-1133">Transmembrane helix</keyword>